<protein>
    <recommendedName>
        <fullName evidence="2">14-3-3 domain-containing protein</fullName>
    </recommendedName>
</protein>
<comment type="similarity">
    <text evidence="1">Belongs to the 14-3-3 family.</text>
</comment>
<accession>A0A5K1EN59</accession>
<dbReference type="Pfam" id="PF00244">
    <property type="entry name" value="14-3-3"/>
    <property type="match status" value="1"/>
</dbReference>
<dbReference type="PANTHER" id="PTHR18860">
    <property type="entry name" value="14-3-3 PROTEIN"/>
    <property type="match status" value="1"/>
</dbReference>
<evidence type="ECO:0000259" key="2">
    <source>
        <dbReference type="Pfam" id="PF00244"/>
    </source>
</evidence>
<proteinExistence type="inferred from homology"/>
<dbReference type="EMBL" id="LR721785">
    <property type="protein sequence ID" value="VVW53933.1"/>
    <property type="molecule type" value="Genomic_DNA"/>
</dbReference>
<name>A0A5K1EN59_9MAGN</name>
<gene>
    <name evidence="3" type="ORF">NYM_LOCUS23095</name>
</gene>
<reference evidence="3" key="1">
    <citation type="submission" date="2019-09" db="EMBL/GenBank/DDBJ databases">
        <authorList>
            <person name="Zhang L."/>
        </authorList>
    </citation>
    <scope>NUCLEOTIDE SEQUENCE</scope>
</reference>
<sequence length="68" mass="7980">MVEFMEKVMASVEEEELIVEKRNLLSVTYKNVIRARRASWRIISSIEQKEESRGNEDHVTAIRATWVS</sequence>
<dbReference type="Gene3D" id="1.20.190.20">
    <property type="entry name" value="14-3-3 domain"/>
    <property type="match status" value="1"/>
</dbReference>
<dbReference type="InterPro" id="IPR000308">
    <property type="entry name" value="14-3-3"/>
</dbReference>
<dbReference type="SUPFAM" id="SSF48445">
    <property type="entry name" value="14-3-3 protein"/>
    <property type="match status" value="1"/>
</dbReference>
<feature type="domain" description="14-3-3" evidence="2">
    <location>
        <begin position="1"/>
        <end position="64"/>
    </location>
</feature>
<evidence type="ECO:0000313" key="3">
    <source>
        <dbReference type="EMBL" id="VVW53933.1"/>
    </source>
</evidence>
<dbReference type="AlphaFoldDB" id="A0A5K1EN59"/>
<dbReference type="InterPro" id="IPR023410">
    <property type="entry name" value="14-3-3_domain"/>
</dbReference>
<evidence type="ECO:0000256" key="1">
    <source>
        <dbReference type="ARBA" id="ARBA00006141"/>
    </source>
</evidence>
<dbReference type="InterPro" id="IPR036815">
    <property type="entry name" value="14-3-3_dom_sf"/>
</dbReference>
<organism evidence="3">
    <name type="scientific">Nymphaea colorata</name>
    <name type="common">pocket water lily</name>
    <dbReference type="NCBI Taxonomy" id="210225"/>
    <lineage>
        <taxon>Eukaryota</taxon>
        <taxon>Viridiplantae</taxon>
        <taxon>Streptophyta</taxon>
        <taxon>Embryophyta</taxon>
        <taxon>Tracheophyta</taxon>
        <taxon>Spermatophyta</taxon>
        <taxon>Magnoliopsida</taxon>
        <taxon>Nymphaeales</taxon>
        <taxon>Nymphaeaceae</taxon>
        <taxon>Nymphaea</taxon>
    </lineage>
</organism>
<dbReference type="Gramene" id="NC7G0176270.1">
    <property type="protein sequence ID" value="NC7G0176270.1:cds"/>
    <property type="gene ID" value="NC7G0176270"/>
</dbReference>